<organism evidence="1 2">
    <name type="scientific">Sphingomonas canadensis</name>
    <dbReference type="NCBI Taxonomy" id="1219257"/>
    <lineage>
        <taxon>Bacteria</taxon>
        <taxon>Pseudomonadati</taxon>
        <taxon>Pseudomonadota</taxon>
        <taxon>Alphaproteobacteria</taxon>
        <taxon>Sphingomonadales</taxon>
        <taxon>Sphingomonadaceae</taxon>
        <taxon>Sphingomonas</taxon>
    </lineage>
</organism>
<gene>
    <name evidence="1" type="ORF">ACFQ1E_02215</name>
</gene>
<evidence type="ECO:0000313" key="2">
    <source>
        <dbReference type="Proteomes" id="UP001596977"/>
    </source>
</evidence>
<dbReference type="EMBL" id="JBHTJG010000001">
    <property type="protein sequence ID" value="MFD0945146.1"/>
    <property type="molecule type" value="Genomic_DNA"/>
</dbReference>
<reference evidence="2" key="1">
    <citation type="journal article" date="2019" name="Int. J. Syst. Evol. Microbiol.">
        <title>The Global Catalogue of Microorganisms (GCM) 10K type strain sequencing project: providing services to taxonomists for standard genome sequencing and annotation.</title>
        <authorList>
            <consortium name="The Broad Institute Genomics Platform"/>
            <consortium name="The Broad Institute Genome Sequencing Center for Infectious Disease"/>
            <person name="Wu L."/>
            <person name="Ma J."/>
        </authorList>
    </citation>
    <scope>NUCLEOTIDE SEQUENCE [LARGE SCALE GENOMIC DNA]</scope>
    <source>
        <strain evidence="2">CCUG 62982</strain>
    </source>
</reference>
<dbReference type="Proteomes" id="UP001596977">
    <property type="component" value="Unassembled WGS sequence"/>
</dbReference>
<evidence type="ECO:0000313" key="1">
    <source>
        <dbReference type="EMBL" id="MFD0945146.1"/>
    </source>
</evidence>
<protein>
    <recommendedName>
        <fullName evidence="3">Rap1a immunity protein domain-containing protein</fullName>
    </recommendedName>
</protein>
<sequence>MPFVTALVLALAPVAPQAIDPQDRADAICTLAMSNKSDALADSDPAMSEKMAGIMMFYVGKLFGRHDGPAVRALLNAVDADAGAEAIEAAGRSCVEGVSAAAAVLQDE</sequence>
<evidence type="ECO:0008006" key="3">
    <source>
        <dbReference type="Google" id="ProtNLM"/>
    </source>
</evidence>
<keyword evidence="2" id="KW-1185">Reference proteome</keyword>
<dbReference type="RefSeq" id="WP_264942597.1">
    <property type="nucleotide sequence ID" value="NZ_JAPDRA010000001.1"/>
</dbReference>
<accession>A0ABW3H114</accession>
<name>A0ABW3H114_9SPHN</name>
<comment type="caution">
    <text evidence="1">The sequence shown here is derived from an EMBL/GenBank/DDBJ whole genome shotgun (WGS) entry which is preliminary data.</text>
</comment>
<proteinExistence type="predicted"/>